<evidence type="ECO:0000256" key="3">
    <source>
        <dbReference type="ARBA" id="ARBA00001946"/>
    </source>
</evidence>
<dbReference type="Pfam" id="PF01288">
    <property type="entry name" value="HPPK"/>
    <property type="match status" value="1"/>
</dbReference>
<dbReference type="PANTHER" id="PTHR20941">
    <property type="entry name" value="FOLATE SYNTHESIS PROTEINS"/>
    <property type="match status" value="1"/>
</dbReference>
<protein>
    <recommendedName>
        <fullName evidence="16">Folic acid synthesis protein fol1</fullName>
    </recommendedName>
</protein>
<dbReference type="InterPro" id="IPR006157">
    <property type="entry name" value="FolB_dom"/>
</dbReference>
<dbReference type="PROSITE" id="PS00794">
    <property type="entry name" value="HPPK"/>
    <property type="match status" value="1"/>
</dbReference>
<dbReference type="GO" id="GO:0046654">
    <property type="term" value="P:tetrahydrofolate biosynthetic process"/>
    <property type="evidence" value="ECO:0007669"/>
    <property type="project" value="UniProtKB-UniRule"/>
</dbReference>
<evidence type="ECO:0000256" key="16">
    <source>
        <dbReference type="PIRNR" id="PIRNR000741"/>
    </source>
</evidence>
<dbReference type="InterPro" id="IPR043133">
    <property type="entry name" value="GTP-CH-I_C/QueF"/>
</dbReference>
<keyword evidence="10 16" id="KW-0547">Nucleotide-binding</keyword>
<dbReference type="SUPFAM" id="SSF55083">
    <property type="entry name" value="6-hydroxymethyl-7,8-dihydropterin pyrophosphokinase, HPPK"/>
    <property type="match status" value="1"/>
</dbReference>
<dbReference type="OrthoDB" id="615426at2759"/>
<evidence type="ECO:0000256" key="5">
    <source>
        <dbReference type="ARBA" id="ARBA00005051"/>
    </source>
</evidence>
<dbReference type="NCBIfam" id="TIGR00526">
    <property type="entry name" value="folB_dom"/>
    <property type="match status" value="2"/>
</dbReference>
<keyword evidence="11 16" id="KW-0418">Kinase</keyword>
<dbReference type="KEGG" id="pgu:PGUG_03380"/>
<dbReference type="Proteomes" id="UP000001997">
    <property type="component" value="Unassembled WGS sequence"/>
</dbReference>
<dbReference type="eggNOG" id="KOG2544">
    <property type="taxonomic scope" value="Eukaryota"/>
</dbReference>
<dbReference type="FunCoup" id="A5DJC9">
    <property type="interactions" value="246"/>
</dbReference>
<evidence type="ECO:0000313" key="18">
    <source>
        <dbReference type="EMBL" id="EDK39282.2"/>
    </source>
</evidence>
<dbReference type="Gene3D" id="3.20.20.20">
    <property type="entry name" value="Dihydropteroate synthase-like"/>
    <property type="match status" value="1"/>
</dbReference>
<keyword evidence="14 16" id="KW-0289">Folate biosynthesis</keyword>
<comment type="similarity">
    <text evidence="16">In the central section; belongs to the HPPK family.</text>
</comment>
<dbReference type="VEuPathDB" id="FungiDB:PGUG_03380"/>
<keyword evidence="12 16" id="KW-0067">ATP-binding</keyword>
<comment type="cofactor">
    <cofactor evidence="3 16">
        <name>Mg(2+)</name>
        <dbReference type="ChEBI" id="CHEBI:18420"/>
    </cofactor>
</comment>
<dbReference type="GO" id="GO:0003848">
    <property type="term" value="F:2-amino-4-hydroxy-6-hydroxymethyldihydropteridine diphosphokinase activity"/>
    <property type="evidence" value="ECO:0007669"/>
    <property type="project" value="UniProtKB-UniRule"/>
</dbReference>
<dbReference type="InterPro" id="IPR016261">
    <property type="entry name" value="Folic_acid_synth"/>
</dbReference>
<dbReference type="GO" id="GO:0005740">
    <property type="term" value="C:mitochondrial envelope"/>
    <property type="evidence" value="ECO:0007669"/>
    <property type="project" value="EnsemblFungi"/>
</dbReference>
<dbReference type="SUPFAM" id="SSF55620">
    <property type="entry name" value="Tetrahydrobiopterin biosynthesis enzymes-like"/>
    <property type="match status" value="2"/>
</dbReference>
<dbReference type="Gene3D" id="3.30.1130.10">
    <property type="match status" value="2"/>
</dbReference>
<dbReference type="OMA" id="ESEPMYF"/>
<dbReference type="PROSITE" id="PS00792">
    <property type="entry name" value="DHPS_1"/>
    <property type="match status" value="1"/>
</dbReference>
<dbReference type="CDD" id="cd00739">
    <property type="entry name" value="DHPS"/>
    <property type="match status" value="1"/>
</dbReference>
<accession>A5DJC9</accession>
<evidence type="ECO:0000259" key="17">
    <source>
        <dbReference type="PROSITE" id="PS50972"/>
    </source>
</evidence>
<evidence type="ECO:0000256" key="14">
    <source>
        <dbReference type="ARBA" id="ARBA00022909"/>
    </source>
</evidence>
<dbReference type="HOGENOM" id="CLU_008023_2_0_1"/>
<gene>
    <name evidence="18" type="ORF">PGUG_03380</name>
</gene>
<name>A5DJC9_PICGU</name>
<evidence type="ECO:0000256" key="7">
    <source>
        <dbReference type="ARBA" id="ARBA00009951"/>
    </source>
</evidence>
<dbReference type="InterPro" id="IPR011005">
    <property type="entry name" value="Dihydropteroate_synth-like_sf"/>
</dbReference>
<reference evidence="18 19" key="1">
    <citation type="journal article" date="2009" name="Nature">
        <title>Evolution of pathogenicity and sexual reproduction in eight Candida genomes.</title>
        <authorList>
            <person name="Butler G."/>
            <person name="Rasmussen M.D."/>
            <person name="Lin M.F."/>
            <person name="Santos M.A."/>
            <person name="Sakthikumar S."/>
            <person name="Munro C.A."/>
            <person name="Rheinbay E."/>
            <person name="Grabherr M."/>
            <person name="Forche A."/>
            <person name="Reedy J.L."/>
            <person name="Agrafioti I."/>
            <person name="Arnaud M.B."/>
            <person name="Bates S."/>
            <person name="Brown A.J."/>
            <person name="Brunke S."/>
            <person name="Costanzo M.C."/>
            <person name="Fitzpatrick D.A."/>
            <person name="de Groot P.W."/>
            <person name="Harris D."/>
            <person name="Hoyer L.L."/>
            <person name="Hube B."/>
            <person name="Klis F.M."/>
            <person name="Kodira C."/>
            <person name="Lennard N."/>
            <person name="Logue M.E."/>
            <person name="Martin R."/>
            <person name="Neiman A.M."/>
            <person name="Nikolaou E."/>
            <person name="Quail M.A."/>
            <person name="Quinn J."/>
            <person name="Santos M.C."/>
            <person name="Schmitzberger F.F."/>
            <person name="Sherlock G."/>
            <person name="Shah P."/>
            <person name="Silverstein K.A."/>
            <person name="Skrzypek M.S."/>
            <person name="Soll D."/>
            <person name="Staggs R."/>
            <person name="Stansfield I."/>
            <person name="Stumpf M.P."/>
            <person name="Sudbery P.E."/>
            <person name="Srikantha T."/>
            <person name="Zeng Q."/>
            <person name="Berman J."/>
            <person name="Berriman M."/>
            <person name="Heitman J."/>
            <person name="Gow N.A."/>
            <person name="Lorenz M.C."/>
            <person name="Birren B.W."/>
            <person name="Kellis M."/>
            <person name="Cuomo C.A."/>
        </authorList>
    </citation>
    <scope>NUCLEOTIDE SEQUENCE [LARGE SCALE GENOMIC DNA]</scope>
    <source>
        <strain evidence="19">ATCC 6260 / CBS 566 / DSM 6381 / JCM 1539 / NBRC 10279 / NRRL Y-324</strain>
    </source>
</reference>
<dbReference type="GeneID" id="5126067"/>
<comment type="pathway">
    <text evidence="4">Cofactor biosynthesis; tetrahydrofolate biosynthesis; 7,8-dihydrofolate from 2-amino-4-hydroxy-6-hydroxymethyl-7,8-dihydropteridine diphosphate and 4-aminobenzoate: step 1/2.</text>
</comment>
<dbReference type="RefSeq" id="XP_001483999.2">
    <property type="nucleotide sequence ID" value="XM_001483949.1"/>
</dbReference>
<dbReference type="SMART" id="SM00905">
    <property type="entry name" value="FolB"/>
    <property type="match status" value="2"/>
</dbReference>
<dbReference type="SUPFAM" id="SSF51717">
    <property type="entry name" value="Dihydropteroate synthetase-like"/>
    <property type="match status" value="1"/>
</dbReference>
<keyword evidence="16" id="KW-0456">Lyase</keyword>
<evidence type="ECO:0000256" key="1">
    <source>
        <dbReference type="ARBA" id="ARBA00000012"/>
    </source>
</evidence>
<evidence type="ECO:0000256" key="4">
    <source>
        <dbReference type="ARBA" id="ARBA00004763"/>
    </source>
</evidence>
<dbReference type="GO" id="GO:0004150">
    <property type="term" value="F:dihydroneopterin aldolase activity"/>
    <property type="evidence" value="ECO:0007669"/>
    <property type="project" value="UniProtKB-UniRule"/>
</dbReference>
<dbReference type="GO" id="GO:0005524">
    <property type="term" value="F:ATP binding"/>
    <property type="evidence" value="ECO:0007669"/>
    <property type="project" value="UniProtKB-UniRule"/>
</dbReference>
<dbReference type="AlphaFoldDB" id="A5DJC9"/>
<keyword evidence="13 16" id="KW-0460">Magnesium</keyword>
<evidence type="ECO:0000256" key="9">
    <source>
        <dbReference type="ARBA" id="ARBA00022723"/>
    </source>
</evidence>
<comment type="function">
    <text evidence="16">Catalyzes three sequential steps of tetrahydrofolate biosynthesis.</text>
</comment>
<comment type="pathway">
    <text evidence="5">Cofactor biosynthesis; tetrahydrofolate biosynthesis; 2-amino-4-hydroxy-6-hydroxymethyl-7,8-dihydropteridine diphosphate from 7,8-dihydroneopterin triphosphate: step 4/4.</text>
</comment>
<dbReference type="PROSITE" id="PS50972">
    <property type="entry name" value="PTERIN_BINDING"/>
    <property type="match status" value="1"/>
</dbReference>
<evidence type="ECO:0000256" key="13">
    <source>
        <dbReference type="ARBA" id="ARBA00022842"/>
    </source>
</evidence>
<evidence type="ECO:0000256" key="11">
    <source>
        <dbReference type="ARBA" id="ARBA00022777"/>
    </source>
</evidence>
<evidence type="ECO:0000256" key="2">
    <source>
        <dbReference type="ARBA" id="ARBA00000198"/>
    </source>
</evidence>
<dbReference type="GO" id="GO:0046872">
    <property type="term" value="F:metal ion binding"/>
    <property type="evidence" value="ECO:0007669"/>
    <property type="project" value="UniProtKB-UniRule"/>
</dbReference>
<dbReference type="Gene3D" id="3.30.70.560">
    <property type="entry name" value="7,8-Dihydro-6-hydroxymethylpterin-pyrophosphokinase HPPK"/>
    <property type="match status" value="1"/>
</dbReference>
<dbReference type="NCBIfam" id="TIGR01496">
    <property type="entry name" value="DHPS"/>
    <property type="match status" value="1"/>
</dbReference>
<dbReference type="EMBL" id="CH408158">
    <property type="protein sequence ID" value="EDK39282.2"/>
    <property type="molecule type" value="Genomic_DNA"/>
</dbReference>
<comment type="similarity">
    <text evidence="7 16">In the C-terminal section; belongs to the DHPS family.</text>
</comment>
<feature type="domain" description="Pterin-binding" evidence="17">
    <location>
        <begin position="466"/>
        <end position="763"/>
    </location>
</feature>
<keyword evidence="8 16" id="KW-0808">Transferase</keyword>
<keyword evidence="15" id="KW-0511">Multifunctional enzyme</keyword>
<dbReference type="GO" id="GO:0016301">
    <property type="term" value="F:kinase activity"/>
    <property type="evidence" value="ECO:0007669"/>
    <property type="project" value="UniProtKB-UniRule"/>
</dbReference>
<dbReference type="FunFam" id="3.20.20.20:FF:000014">
    <property type="entry name" value="Folic acid synthesis protein fol1"/>
    <property type="match status" value="1"/>
</dbReference>
<dbReference type="GO" id="GO:0046656">
    <property type="term" value="P:folic acid biosynthetic process"/>
    <property type="evidence" value="ECO:0007669"/>
    <property type="project" value="UniProtKB-UniRule"/>
</dbReference>
<evidence type="ECO:0000256" key="10">
    <source>
        <dbReference type="ARBA" id="ARBA00022741"/>
    </source>
</evidence>
<proteinExistence type="inferred from homology"/>
<evidence type="ECO:0000256" key="8">
    <source>
        <dbReference type="ARBA" id="ARBA00022679"/>
    </source>
</evidence>
<dbReference type="PIRSF" id="PIRSF000741">
    <property type="entry name" value="Folic_acid_synth"/>
    <property type="match status" value="1"/>
</dbReference>
<dbReference type="Pfam" id="PF00809">
    <property type="entry name" value="Pterin_bind"/>
    <property type="match status" value="2"/>
</dbReference>
<dbReference type="InterPro" id="IPR035907">
    <property type="entry name" value="Hppk_sf"/>
</dbReference>
<dbReference type="Pfam" id="PF02152">
    <property type="entry name" value="FolB"/>
    <property type="match status" value="2"/>
</dbReference>
<keyword evidence="9 16" id="KW-0479">Metal-binding</keyword>
<dbReference type="PROSITE" id="PS00793">
    <property type="entry name" value="DHPS_2"/>
    <property type="match status" value="1"/>
</dbReference>
<evidence type="ECO:0000256" key="12">
    <source>
        <dbReference type="ARBA" id="ARBA00022840"/>
    </source>
</evidence>
<dbReference type="InterPro" id="IPR006390">
    <property type="entry name" value="DHP_synth_dom"/>
</dbReference>
<comment type="catalytic activity">
    <reaction evidence="2">
        <text>6-hydroxymethyl-7,8-dihydropterin + ATP = (7,8-dihydropterin-6-yl)methyl diphosphate + AMP + H(+)</text>
        <dbReference type="Rhea" id="RHEA:11412"/>
        <dbReference type="ChEBI" id="CHEBI:15378"/>
        <dbReference type="ChEBI" id="CHEBI:30616"/>
        <dbReference type="ChEBI" id="CHEBI:44841"/>
        <dbReference type="ChEBI" id="CHEBI:72950"/>
        <dbReference type="ChEBI" id="CHEBI:456215"/>
        <dbReference type="EC" id="2.7.6.3"/>
    </reaction>
</comment>
<dbReference type="InterPro" id="IPR045031">
    <property type="entry name" value="DHP_synth-like"/>
</dbReference>
<dbReference type="PANTHER" id="PTHR20941:SF1">
    <property type="entry name" value="FOLIC ACID SYNTHESIS PROTEIN FOL1"/>
    <property type="match status" value="1"/>
</dbReference>
<dbReference type="UniPathway" id="UPA00077">
    <property type="reaction ID" value="UER00155"/>
</dbReference>
<dbReference type="InParanoid" id="A5DJC9"/>
<comment type="catalytic activity">
    <reaction evidence="1">
        <text>(7,8-dihydropterin-6-yl)methyl diphosphate + 4-aminobenzoate = 7,8-dihydropteroate + diphosphate</text>
        <dbReference type="Rhea" id="RHEA:19949"/>
        <dbReference type="ChEBI" id="CHEBI:17836"/>
        <dbReference type="ChEBI" id="CHEBI:17839"/>
        <dbReference type="ChEBI" id="CHEBI:33019"/>
        <dbReference type="ChEBI" id="CHEBI:72950"/>
        <dbReference type="EC" id="2.5.1.15"/>
    </reaction>
</comment>
<keyword evidence="19" id="KW-1185">Reference proteome</keyword>
<dbReference type="InterPro" id="IPR000489">
    <property type="entry name" value="Pterin-binding_dom"/>
</dbReference>
<evidence type="ECO:0000256" key="15">
    <source>
        <dbReference type="ARBA" id="ARBA00023268"/>
    </source>
</evidence>
<comment type="similarity">
    <text evidence="6 16">In the N-terminal section; belongs to the DHNA family.</text>
</comment>
<dbReference type="STRING" id="294746.A5DJC9"/>
<evidence type="ECO:0000256" key="6">
    <source>
        <dbReference type="ARBA" id="ARBA00009640"/>
    </source>
</evidence>
<evidence type="ECO:0000313" key="19">
    <source>
        <dbReference type="Proteomes" id="UP000001997"/>
    </source>
</evidence>
<organism evidence="18 19">
    <name type="scientific">Meyerozyma guilliermondii (strain ATCC 6260 / CBS 566 / DSM 6381 / JCM 1539 / NBRC 10279 / NRRL Y-324)</name>
    <name type="common">Yeast</name>
    <name type="synonym">Candida guilliermondii</name>
    <dbReference type="NCBI Taxonomy" id="294746"/>
    <lineage>
        <taxon>Eukaryota</taxon>
        <taxon>Fungi</taxon>
        <taxon>Dikarya</taxon>
        <taxon>Ascomycota</taxon>
        <taxon>Saccharomycotina</taxon>
        <taxon>Pichiomycetes</taxon>
        <taxon>Debaryomycetaceae</taxon>
        <taxon>Meyerozyma</taxon>
    </lineage>
</organism>
<dbReference type="NCBIfam" id="TIGR01498">
    <property type="entry name" value="folK"/>
    <property type="match status" value="1"/>
</dbReference>
<dbReference type="CDD" id="cd00483">
    <property type="entry name" value="HPPK"/>
    <property type="match status" value="1"/>
</dbReference>
<dbReference type="GO" id="GO:0004156">
    <property type="term" value="F:dihydropteroate synthase activity"/>
    <property type="evidence" value="ECO:0007669"/>
    <property type="project" value="UniProtKB-UniRule"/>
</dbReference>
<sequence>MAQLTDKVFIQDLAVTAVTGRDAWSKPSPQPITISVSLQTDFHQASVTDNLKYSLNYAVISRNISEYMKSQEHRNFGSLGNIAENVAVTVLDPKKHGGEHASVVVKSTKSEIRASSIEYTVARSRGLGAVVDDHIRINGLRLLTIIGVFTFEREQRQIVDIDIDLKVVPGSETSVHQIVDDVVRYVETSNFKTVEALVMKIGQLIFQFHSTGVKDVSVKVTKPNAITFTEGVGVVSDMTIDSFKNVQPLEFKNKLSHSGFDLPTSEEEARFTEGTHVAYIAFGSNVGDQLSNITEALKLLEQKGVHVESTSSLYVSKPMYHKDQAEFFNGVIKVNVKHSPQELLAVLKEVEYQHLQRVKEFDNGPRSIDLDIILYDEISMNTPELTIPHKAMLERTFVLQPLCEVLGPEYVHPVSAEPVHDHLNQLLKTQPDSNLQESSALLSMTPVSRLKRPILQYDMQNGSQKTLIMGIMNTTPDSFSDGGANYRLSEEDVQQKVLRLIEDGADIIDIGGVSTRPGSAAPDIDEELARVVPVVEAIRKCKNEKVANVLVSIDTYRAKVAEKCLEAGADIINDISMGLYDETIFDIVAKFGCPYIVNHTRGTPETMSKLTNYESNTNEDIIEYSVTDAISGPETVNLLNGVCRELSSQILKAFTRGVRKWQIIVDPGIGFAKNMSQNLAILSHTNILKNYSVENRAAGSYFALTGLPILIGASRKRFLGTLIDEPVAANRAFATGATVTASVQQGAHIVRVHDVKPMAEVARVADAIYRNI</sequence>
<dbReference type="InterPro" id="IPR000550">
    <property type="entry name" value="Hppk"/>
</dbReference>